<organism evidence="7 8">
    <name type="scientific">Actinomadura vinacea</name>
    <dbReference type="NCBI Taxonomy" id="115336"/>
    <lineage>
        <taxon>Bacteria</taxon>
        <taxon>Bacillati</taxon>
        <taxon>Actinomycetota</taxon>
        <taxon>Actinomycetes</taxon>
        <taxon>Streptosporangiales</taxon>
        <taxon>Thermomonosporaceae</taxon>
        <taxon>Actinomadura</taxon>
    </lineage>
</organism>
<dbReference type="PANTHER" id="PTHR42981">
    <property type="entry name" value="PYRUVATE DEHYDROGENASE [UBIQUINONE]"/>
    <property type="match status" value="1"/>
</dbReference>
<evidence type="ECO:0000256" key="3">
    <source>
        <dbReference type="RuleBase" id="RU362132"/>
    </source>
</evidence>
<dbReference type="Pfam" id="PF00205">
    <property type="entry name" value="TPP_enzyme_M"/>
    <property type="match status" value="1"/>
</dbReference>
<feature type="domain" description="Thiamine pyrophosphate enzyme N-terminal TPP-binding" evidence="6">
    <location>
        <begin position="4"/>
        <end position="110"/>
    </location>
</feature>
<dbReference type="Gene3D" id="3.40.50.1220">
    <property type="entry name" value="TPP-binding domain"/>
    <property type="match status" value="1"/>
</dbReference>
<dbReference type="EMBL" id="BAAARW010000024">
    <property type="protein sequence ID" value="GAA2440154.1"/>
    <property type="molecule type" value="Genomic_DNA"/>
</dbReference>
<feature type="domain" description="Thiamine pyrophosphate enzyme central" evidence="4">
    <location>
        <begin position="198"/>
        <end position="328"/>
    </location>
</feature>
<evidence type="ECO:0000259" key="4">
    <source>
        <dbReference type="Pfam" id="PF00205"/>
    </source>
</evidence>
<dbReference type="InterPro" id="IPR029061">
    <property type="entry name" value="THDP-binding"/>
</dbReference>
<dbReference type="InterPro" id="IPR029035">
    <property type="entry name" value="DHS-like_NAD/FAD-binding_dom"/>
</dbReference>
<evidence type="ECO:0000259" key="6">
    <source>
        <dbReference type="Pfam" id="PF02776"/>
    </source>
</evidence>
<proteinExistence type="inferred from homology"/>
<comment type="caution">
    <text evidence="7">The sequence shown here is derived from an EMBL/GenBank/DDBJ whole genome shotgun (WGS) entry which is preliminary data.</text>
</comment>
<dbReference type="InterPro" id="IPR011766">
    <property type="entry name" value="TPP_enzyme_TPP-bd"/>
</dbReference>
<dbReference type="SUPFAM" id="SSF52467">
    <property type="entry name" value="DHS-like NAD/FAD-binding domain"/>
    <property type="match status" value="1"/>
</dbReference>
<gene>
    <name evidence="7" type="ORF">GCM10010191_64590</name>
</gene>
<accession>A0ABN3JX61</accession>
<dbReference type="RefSeq" id="WP_344594093.1">
    <property type="nucleotide sequence ID" value="NZ_BAAARW010000024.1"/>
</dbReference>
<dbReference type="InterPro" id="IPR047211">
    <property type="entry name" value="POXB-like"/>
</dbReference>
<keyword evidence="8" id="KW-1185">Reference proteome</keyword>
<keyword evidence="2 3" id="KW-0786">Thiamine pyrophosphate</keyword>
<dbReference type="Pfam" id="PF02775">
    <property type="entry name" value="TPP_enzyme_C"/>
    <property type="match status" value="1"/>
</dbReference>
<sequence>MAHRVADHILARLREWGVRRVYGCPGDGIGGFGDAFDRAGGDPELVRPRRVEAAAFMAAGHARFTGGVGVCAAADEAAAIRLLSGLYDAALDRVPVVALVGQRRRASLGAGGGPEVGLIPLFSDVAEYAQVCATPAQARHLVDQAMRTAAAARGVAVVIVPADVLDEHAVTVPPHGDRAVFSGVGVPAARPVPPAEDLEAAAAVLNRGSRVAILVGQGARGAGPELVQAADVLGAGVAKALLGRDVLPDELPFVTGPIGFLGSRPSDEMVTRCDTLLVVGTGFPYAEWLPEEGRARVVQIDADPRRISARVPVEVGLAGDAGLTLRGLIPLLRYKGERDWRRGIEEDVGEWWRILRRQARQRFEAINPQLVAWELNGRLPDGVVLTCDPGAVTAWWARWLRLREGMRAALSGTLGACGSAVPYAIAARLAFPDRPVIAFVDGEAFQADGMNEMATVAGYRDRLAGSGAPLVFAVFSAVGRPGSRDSAAVPCAAFADLAGLRGISCRDPERVGAVWEEALEAGGPVVLEFTVDAGVVPLPPHIMFDQARQTARAWWHDPDRFGAAAAGFRQKLAEFVEVRRHY</sequence>
<comment type="similarity">
    <text evidence="1 3">Belongs to the TPP enzyme family.</text>
</comment>
<reference evidence="7 8" key="1">
    <citation type="journal article" date="2019" name="Int. J. Syst. Evol. Microbiol.">
        <title>The Global Catalogue of Microorganisms (GCM) 10K type strain sequencing project: providing services to taxonomists for standard genome sequencing and annotation.</title>
        <authorList>
            <consortium name="The Broad Institute Genomics Platform"/>
            <consortium name="The Broad Institute Genome Sequencing Center for Infectious Disease"/>
            <person name="Wu L."/>
            <person name="Ma J."/>
        </authorList>
    </citation>
    <scope>NUCLEOTIDE SEQUENCE [LARGE SCALE GENOMIC DNA]</scope>
    <source>
        <strain evidence="7 8">JCM 3325</strain>
    </source>
</reference>
<evidence type="ECO:0000256" key="2">
    <source>
        <dbReference type="ARBA" id="ARBA00023052"/>
    </source>
</evidence>
<dbReference type="InterPro" id="IPR012001">
    <property type="entry name" value="Thiamin_PyroP_enz_TPP-bd_dom"/>
</dbReference>
<dbReference type="InterPro" id="IPR012000">
    <property type="entry name" value="Thiamin_PyroP_enz_cen_dom"/>
</dbReference>
<dbReference type="Gene3D" id="3.40.50.970">
    <property type="match status" value="2"/>
</dbReference>
<dbReference type="SUPFAM" id="SSF52518">
    <property type="entry name" value="Thiamin diphosphate-binding fold (THDP-binding)"/>
    <property type="match status" value="2"/>
</dbReference>
<dbReference type="Pfam" id="PF02776">
    <property type="entry name" value="TPP_enzyme_N"/>
    <property type="match status" value="1"/>
</dbReference>
<evidence type="ECO:0000313" key="8">
    <source>
        <dbReference type="Proteomes" id="UP001501231"/>
    </source>
</evidence>
<feature type="domain" description="Thiamine pyrophosphate enzyme TPP-binding" evidence="5">
    <location>
        <begin position="388"/>
        <end position="460"/>
    </location>
</feature>
<name>A0ABN3JX61_9ACTN</name>
<protein>
    <submittedName>
        <fullName evidence="7">Thiamine pyrophosphate-requiring protein</fullName>
    </submittedName>
</protein>
<evidence type="ECO:0000313" key="7">
    <source>
        <dbReference type="EMBL" id="GAA2440154.1"/>
    </source>
</evidence>
<evidence type="ECO:0000256" key="1">
    <source>
        <dbReference type="ARBA" id="ARBA00007812"/>
    </source>
</evidence>
<dbReference type="PANTHER" id="PTHR42981:SF2">
    <property type="entry name" value="PYRUVATE DEHYDROGENASE [UBIQUINONE]"/>
    <property type="match status" value="1"/>
</dbReference>
<evidence type="ECO:0000259" key="5">
    <source>
        <dbReference type="Pfam" id="PF02775"/>
    </source>
</evidence>
<dbReference type="Proteomes" id="UP001501231">
    <property type="component" value="Unassembled WGS sequence"/>
</dbReference>